<dbReference type="AlphaFoldDB" id="A0A833NX84"/>
<sequence>MNLYNLFAFWLEFSRYFLPIFGLFNFILFQPWFKNKVGRIRPYMMIALYLMAIISSFTLIFEQRISSEVEKRWKENVSQKLEGINNNMVSKNDQDKNTDDVFSCLKNNLLNIAFELKGIKQKLKADNHNVDDFIIDYFTKTSKIPNRFNENQWKETESLIYKSFSKQIENIIFNGHAGPRSGDRINEYYNEFKQTFDKERKKFVETKWKKKK</sequence>
<feature type="transmembrane region" description="Helical" evidence="1">
    <location>
        <begin position="6"/>
        <end position="28"/>
    </location>
</feature>
<evidence type="ECO:0000256" key="1">
    <source>
        <dbReference type="SAM" id="Phobius"/>
    </source>
</evidence>
<gene>
    <name evidence="2" type="ORF">FD145_683</name>
</gene>
<organism evidence="2 3">
    <name type="scientific">Candidatus Saganbacteria bacterium</name>
    <dbReference type="NCBI Taxonomy" id="2575572"/>
    <lineage>
        <taxon>Bacteria</taxon>
        <taxon>Bacillati</taxon>
        <taxon>Saganbacteria</taxon>
    </lineage>
</organism>
<evidence type="ECO:0000313" key="3">
    <source>
        <dbReference type="Proteomes" id="UP000488506"/>
    </source>
</evidence>
<comment type="caution">
    <text evidence="2">The sequence shown here is derived from an EMBL/GenBank/DDBJ whole genome shotgun (WGS) entry which is preliminary data.</text>
</comment>
<keyword evidence="1" id="KW-1133">Transmembrane helix</keyword>
<keyword evidence="1" id="KW-0472">Membrane</keyword>
<name>A0A833NX84_UNCSA</name>
<dbReference type="EMBL" id="WPAF01000008">
    <property type="protein sequence ID" value="KAF0134458.1"/>
    <property type="molecule type" value="Genomic_DNA"/>
</dbReference>
<feature type="transmembrane region" description="Helical" evidence="1">
    <location>
        <begin position="40"/>
        <end position="61"/>
    </location>
</feature>
<accession>A0A833NX84</accession>
<evidence type="ECO:0000313" key="2">
    <source>
        <dbReference type="EMBL" id="KAF0134458.1"/>
    </source>
</evidence>
<proteinExistence type="predicted"/>
<keyword evidence="1" id="KW-0812">Transmembrane</keyword>
<protein>
    <submittedName>
        <fullName evidence="2">Uncharacterized protein</fullName>
    </submittedName>
</protein>
<dbReference type="Proteomes" id="UP000488506">
    <property type="component" value="Unassembled WGS sequence"/>
</dbReference>
<reference evidence="2 3" key="1">
    <citation type="submission" date="2019-12" db="EMBL/GenBank/DDBJ databases">
        <authorList>
            <person name="Wolfe R."/>
            <person name="Danczak R."/>
            <person name="Wilkins M."/>
        </authorList>
    </citation>
    <scope>NUCLEOTIDE SEQUENCE [LARGE SCALE GENOMIC DNA]</scope>
    <source>
        <strain evidence="2">X2_MaxBin.013</strain>
    </source>
</reference>